<evidence type="ECO:0000313" key="2">
    <source>
        <dbReference type="Proteomes" id="UP001151699"/>
    </source>
</evidence>
<keyword evidence="2" id="KW-1185">Reference proteome</keyword>
<comment type="caution">
    <text evidence="1">The sequence shown here is derived from an EMBL/GenBank/DDBJ whole genome shotgun (WGS) entry which is preliminary data.</text>
</comment>
<organism evidence="1 2">
    <name type="scientific">Pseudolycoriella hygida</name>
    <dbReference type="NCBI Taxonomy" id="35572"/>
    <lineage>
        <taxon>Eukaryota</taxon>
        <taxon>Metazoa</taxon>
        <taxon>Ecdysozoa</taxon>
        <taxon>Arthropoda</taxon>
        <taxon>Hexapoda</taxon>
        <taxon>Insecta</taxon>
        <taxon>Pterygota</taxon>
        <taxon>Neoptera</taxon>
        <taxon>Endopterygota</taxon>
        <taxon>Diptera</taxon>
        <taxon>Nematocera</taxon>
        <taxon>Sciaroidea</taxon>
        <taxon>Sciaridae</taxon>
        <taxon>Pseudolycoriella</taxon>
    </lineage>
</organism>
<sequence>MHFFLKIFHPNPSTWLPNYSMRYCCHCRRYGNAHR</sequence>
<protein>
    <submittedName>
        <fullName evidence="1">Uncharacterized protein</fullName>
    </submittedName>
</protein>
<reference evidence="1" key="1">
    <citation type="submission" date="2022-07" db="EMBL/GenBank/DDBJ databases">
        <authorList>
            <person name="Trinca V."/>
            <person name="Uliana J.V.C."/>
            <person name="Torres T.T."/>
            <person name="Ward R.J."/>
            <person name="Monesi N."/>
        </authorList>
    </citation>
    <scope>NUCLEOTIDE SEQUENCE</scope>
    <source>
        <strain evidence="1">HSMRA1968</strain>
        <tissue evidence="1">Whole embryos</tissue>
    </source>
</reference>
<dbReference type="AlphaFoldDB" id="A0A9Q0MXK7"/>
<accession>A0A9Q0MXK7</accession>
<evidence type="ECO:0000313" key="1">
    <source>
        <dbReference type="EMBL" id="KAJ6639359.1"/>
    </source>
</evidence>
<dbReference type="EMBL" id="WJQU01000003">
    <property type="protein sequence ID" value="KAJ6639359.1"/>
    <property type="molecule type" value="Genomic_DNA"/>
</dbReference>
<proteinExistence type="predicted"/>
<dbReference type="Proteomes" id="UP001151699">
    <property type="component" value="Chromosome X"/>
</dbReference>
<name>A0A9Q0MXK7_9DIPT</name>
<gene>
    <name evidence="1" type="ORF">Bhyg_12103</name>
</gene>